<dbReference type="AlphaFoldDB" id="A0AAN8ZIE3"/>
<evidence type="ECO:0000313" key="4">
    <source>
        <dbReference type="EMBL" id="KAK6939076.1"/>
    </source>
</evidence>
<keyword evidence="5" id="KW-1185">Reference proteome</keyword>
<proteinExistence type="inferred from homology"/>
<reference evidence="4 5" key="1">
    <citation type="submission" date="2023-12" db="EMBL/GenBank/DDBJ databases">
        <title>A high-quality genome assembly for Dillenia turbinata (Dilleniales).</title>
        <authorList>
            <person name="Chanderbali A."/>
        </authorList>
    </citation>
    <scope>NUCLEOTIDE SEQUENCE [LARGE SCALE GENOMIC DNA]</scope>
    <source>
        <strain evidence="4">LSX21</strain>
        <tissue evidence="4">Leaf</tissue>
    </source>
</reference>
<evidence type="ECO:0008006" key="6">
    <source>
        <dbReference type="Google" id="ProtNLM"/>
    </source>
</evidence>
<evidence type="ECO:0000256" key="2">
    <source>
        <dbReference type="ARBA" id="ARBA00022679"/>
    </source>
</evidence>
<organism evidence="4 5">
    <name type="scientific">Dillenia turbinata</name>
    <dbReference type="NCBI Taxonomy" id="194707"/>
    <lineage>
        <taxon>Eukaryota</taxon>
        <taxon>Viridiplantae</taxon>
        <taxon>Streptophyta</taxon>
        <taxon>Embryophyta</taxon>
        <taxon>Tracheophyta</taxon>
        <taxon>Spermatophyta</taxon>
        <taxon>Magnoliopsida</taxon>
        <taxon>eudicotyledons</taxon>
        <taxon>Gunneridae</taxon>
        <taxon>Pentapetalae</taxon>
        <taxon>Dilleniales</taxon>
        <taxon>Dilleniaceae</taxon>
        <taxon>Dillenia</taxon>
    </lineage>
</organism>
<dbReference type="EMBL" id="JBAMMX010000006">
    <property type="protein sequence ID" value="KAK6939076.1"/>
    <property type="molecule type" value="Genomic_DNA"/>
</dbReference>
<name>A0AAN8ZIE3_9MAGN</name>
<sequence>MWNSFLRKGKFVTRRLVFAPSAIETLKTKGISLLVQNPSRVEAVSAFLWKCTMEASKKRHGYRRPSMLSHAVNLRRRTLPALPDNSIGNIIWMATAQCEMDTALDLPGLVAKASKGISKVNGEFTKRLLSNIGRDVICEFLQETCEFSSKDSIMYIGYTSWCKLGLYDIDFGWGKPIWVSSMGLSTSVFVNLIILMETSCGDGIEAWITLDEQEMAVLEGDPEILKFACFDLSPLDFNRADNGALYL</sequence>
<dbReference type="Pfam" id="PF02458">
    <property type="entry name" value="Transferase"/>
    <property type="match status" value="1"/>
</dbReference>
<evidence type="ECO:0000256" key="1">
    <source>
        <dbReference type="ARBA" id="ARBA00009861"/>
    </source>
</evidence>
<comment type="similarity">
    <text evidence="1">Belongs to the plant acyltransferase family.</text>
</comment>
<keyword evidence="3" id="KW-0012">Acyltransferase</keyword>
<evidence type="ECO:0000256" key="3">
    <source>
        <dbReference type="ARBA" id="ARBA00023315"/>
    </source>
</evidence>
<comment type="caution">
    <text evidence="4">The sequence shown here is derived from an EMBL/GenBank/DDBJ whole genome shotgun (WGS) entry which is preliminary data.</text>
</comment>
<dbReference type="InterPro" id="IPR023213">
    <property type="entry name" value="CAT-like_dom_sf"/>
</dbReference>
<dbReference type="Gene3D" id="3.30.559.10">
    <property type="entry name" value="Chloramphenicol acetyltransferase-like domain"/>
    <property type="match status" value="1"/>
</dbReference>
<gene>
    <name evidence="4" type="ORF">RJ641_032584</name>
</gene>
<dbReference type="GO" id="GO:0016746">
    <property type="term" value="F:acyltransferase activity"/>
    <property type="evidence" value="ECO:0007669"/>
    <property type="project" value="UniProtKB-KW"/>
</dbReference>
<protein>
    <recommendedName>
        <fullName evidence="6">BAHD acyltransferase</fullName>
    </recommendedName>
</protein>
<dbReference type="Proteomes" id="UP001370490">
    <property type="component" value="Unassembled WGS sequence"/>
</dbReference>
<dbReference type="PANTHER" id="PTHR31623:SF110">
    <property type="entry name" value="VINORINE SYNTHASE-LIKE"/>
    <property type="match status" value="1"/>
</dbReference>
<accession>A0AAN8ZIE3</accession>
<dbReference type="PANTHER" id="PTHR31623">
    <property type="entry name" value="F21J9.9"/>
    <property type="match status" value="1"/>
</dbReference>
<evidence type="ECO:0000313" key="5">
    <source>
        <dbReference type="Proteomes" id="UP001370490"/>
    </source>
</evidence>
<keyword evidence="2" id="KW-0808">Transferase</keyword>